<reference evidence="2 3" key="1">
    <citation type="journal article" date="2006" name="Proc. Natl. Acad. Sci. U.S.A.">
        <title>Genomic analysis of the uncultivated marine crenarchaeote Cenarchaeum symbiosum.</title>
        <authorList>
            <person name="Hallam S.J."/>
            <person name="Konstantinidis K.T."/>
            <person name="Putnam N."/>
            <person name="Schleper C."/>
            <person name="Watanabe Y."/>
            <person name="Sugahara J."/>
            <person name="Preston C."/>
            <person name="de la Torre J."/>
            <person name="Richardson P.M."/>
            <person name="DeLong E.F."/>
        </authorList>
    </citation>
    <scope>NUCLEOTIDE SEQUENCE [LARGE SCALE GENOMIC DNA]</scope>
    <source>
        <strain evidence="3">A</strain>
    </source>
</reference>
<organism evidence="2 3">
    <name type="scientific">Cenarchaeum symbiosum (strain A)</name>
    <dbReference type="NCBI Taxonomy" id="414004"/>
    <lineage>
        <taxon>Archaea</taxon>
        <taxon>Nitrososphaerota</taxon>
        <taxon>Candidatus Cenarchaeales</taxon>
        <taxon>Candidatus Cenarchaeaceae</taxon>
        <taxon>Candidatus Cenarchaeum</taxon>
    </lineage>
</organism>
<evidence type="ECO:0000313" key="2">
    <source>
        <dbReference type="EMBL" id="ABK76805.1"/>
    </source>
</evidence>
<sequence length="104" mass="11266">MATRGQILAAAVQIGASQALLSQEVSCMSFIVQLTVSYMHKTTVIKIGVIVAVVGVAYMAFNITSNYENGREPELGERVTYYVILVAGLFIVMLGATRDEKPHT</sequence>
<dbReference type="EMBL" id="DP000238">
    <property type="protein sequence ID" value="ABK76805.1"/>
    <property type="molecule type" value="Genomic_DNA"/>
</dbReference>
<keyword evidence="3" id="KW-1185">Reference proteome</keyword>
<feature type="transmembrane region" description="Helical" evidence="1">
    <location>
        <begin position="79"/>
        <end position="97"/>
    </location>
</feature>
<dbReference type="AlphaFoldDB" id="A0RTY8"/>
<evidence type="ECO:0000313" key="3">
    <source>
        <dbReference type="Proteomes" id="UP000000758"/>
    </source>
</evidence>
<keyword evidence="1" id="KW-0812">Transmembrane</keyword>
<proteinExistence type="predicted"/>
<gene>
    <name evidence="2" type="ordered locus">CENSYa_0160</name>
</gene>
<name>A0RTY8_CENSY</name>
<dbReference type="EnsemblBacteria" id="ABK76805">
    <property type="protein sequence ID" value="ABK76805"/>
    <property type="gene ID" value="CENSYa_0160"/>
</dbReference>
<accession>A0RTY8</accession>
<feature type="transmembrane region" description="Helical" evidence="1">
    <location>
        <begin position="43"/>
        <end position="67"/>
    </location>
</feature>
<dbReference type="Proteomes" id="UP000000758">
    <property type="component" value="Chromosome"/>
</dbReference>
<dbReference type="KEGG" id="csy:CENSYa_0160"/>
<dbReference type="HOGENOM" id="CLU_2243707_0_0_2"/>
<protein>
    <submittedName>
        <fullName evidence="2">Uncharacterized protein</fullName>
    </submittedName>
</protein>
<keyword evidence="1" id="KW-1133">Transmembrane helix</keyword>
<keyword evidence="1" id="KW-0472">Membrane</keyword>
<evidence type="ECO:0000256" key="1">
    <source>
        <dbReference type="SAM" id="Phobius"/>
    </source>
</evidence>